<evidence type="ECO:0000256" key="2">
    <source>
        <dbReference type="ARBA" id="ARBA00038695"/>
    </source>
</evidence>
<dbReference type="HAMAP" id="MF_00839">
    <property type="entry name" value="HPF"/>
    <property type="match status" value="1"/>
</dbReference>
<evidence type="ECO:0000259" key="5">
    <source>
        <dbReference type="Pfam" id="PF16321"/>
    </source>
</evidence>
<proteinExistence type="inferred from homology"/>
<comment type="subunit">
    <text evidence="4">Interacts with 100S ribosomes.</text>
</comment>
<dbReference type="PANTHER" id="PTHR33231">
    <property type="entry name" value="30S RIBOSOMAL PROTEIN"/>
    <property type="match status" value="1"/>
</dbReference>
<dbReference type="Proteomes" id="UP000237351">
    <property type="component" value="Chromosome"/>
</dbReference>
<dbReference type="KEGG" id="naf:GQ61_03880"/>
<feature type="domain" description="Sigma 54 modulation/S30EA ribosomal protein C-terminal" evidence="5">
    <location>
        <begin position="129"/>
        <end position="182"/>
    </location>
</feature>
<comment type="subcellular location">
    <subcellularLocation>
        <location evidence="4">Cytoplasm</location>
    </subcellularLocation>
</comment>
<evidence type="ECO:0000313" key="6">
    <source>
        <dbReference type="EMBL" id="ARN84594.1"/>
    </source>
</evidence>
<dbReference type="EMBL" id="CP008743">
    <property type="protein sequence ID" value="ARN84594.1"/>
    <property type="molecule type" value="Genomic_DNA"/>
</dbReference>
<dbReference type="Gene3D" id="3.30.505.50">
    <property type="entry name" value="Sigma 54 modulation/S30EA ribosomal protein, C-terminal domain"/>
    <property type="match status" value="1"/>
</dbReference>
<dbReference type="Pfam" id="PF02482">
    <property type="entry name" value="Ribosomal_S30AE"/>
    <property type="match status" value="1"/>
</dbReference>
<protein>
    <recommendedName>
        <fullName evidence="3 4">Ribosome hibernation promoting factor</fullName>
        <shortName evidence="4">HPF</shortName>
    </recommendedName>
</protein>
<dbReference type="InterPro" id="IPR003489">
    <property type="entry name" value="RHF/RaiA"/>
</dbReference>
<gene>
    <name evidence="4" type="primary">hpf</name>
    <name evidence="6" type="ORF">GQ61_03880</name>
</gene>
<sequence length="189" mass="21726">MKLTVTGRQVDIGESFQNYIDSEFKALMERYNIHPVETTVVVSTAGHLYRCDIASKIGRVYIRAQETGDEVIQSFDNTFRTLVQRLRRHKRKLMDHYKHHDVHISPEMVPQYVLNSLPPSEHDQDEELAPAIIAELQTEVESISVEEAVMRLDLSNESTYVFRSSKHGGINVVYRRSDGNIGWIDPQKA</sequence>
<comment type="subunit">
    <text evidence="2">Associates exclusively with 100S ribosomes, which are dimers of 70S ribosomes.</text>
</comment>
<keyword evidence="1 4" id="KW-0810">Translation regulation</keyword>
<dbReference type="InterPro" id="IPR034694">
    <property type="entry name" value="HPF_long/plastid"/>
</dbReference>
<dbReference type="SUPFAM" id="SSF69754">
    <property type="entry name" value="Ribosome binding protein Y (YfiA homologue)"/>
    <property type="match status" value="1"/>
</dbReference>
<dbReference type="AlphaFoldDB" id="A0A1W6N423"/>
<name>A0A1W6N423_9PROT</name>
<accession>A0A1W6N423</accession>
<dbReference type="STRING" id="1414854.GQ61_03880"/>
<dbReference type="GO" id="GO:0022627">
    <property type="term" value="C:cytosolic small ribosomal subunit"/>
    <property type="evidence" value="ECO:0007669"/>
    <property type="project" value="TreeGrafter"/>
</dbReference>
<comment type="similarity">
    <text evidence="4">Belongs to the HPF/YfiA ribosome-associated protein family. Long HPF subfamily.</text>
</comment>
<dbReference type="PANTHER" id="PTHR33231:SF1">
    <property type="entry name" value="30S RIBOSOMAL PROTEIN"/>
    <property type="match status" value="1"/>
</dbReference>
<evidence type="ECO:0000313" key="7">
    <source>
        <dbReference type="Proteomes" id="UP000237351"/>
    </source>
</evidence>
<dbReference type="RefSeq" id="WP_085784038.1">
    <property type="nucleotide sequence ID" value="NZ_CP008743.1"/>
</dbReference>
<dbReference type="InterPro" id="IPR032528">
    <property type="entry name" value="Ribosom_S30AE_C"/>
</dbReference>
<dbReference type="GO" id="GO:0043024">
    <property type="term" value="F:ribosomal small subunit binding"/>
    <property type="evidence" value="ECO:0007669"/>
    <property type="project" value="TreeGrafter"/>
</dbReference>
<evidence type="ECO:0000256" key="3">
    <source>
        <dbReference type="ARBA" id="ARBA00041148"/>
    </source>
</evidence>
<evidence type="ECO:0000256" key="4">
    <source>
        <dbReference type="HAMAP-Rule" id="MF_00839"/>
    </source>
</evidence>
<reference evidence="6 7" key="1">
    <citation type="submission" date="2014-06" db="EMBL/GenBank/DDBJ databases">
        <title>The genome of the endonuclear symbiont Nucleicultrix amoebiphila.</title>
        <authorList>
            <person name="Schulz F."/>
            <person name="Horn M."/>
        </authorList>
    </citation>
    <scope>NUCLEOTIDE SEQUENCE [LARGE SCALE GENOMIC DNA]</scope>
    <source>
        <strain evidence="6 7">FS5</strain>
    </source>
</reference>
<dbReference type="GO" id="GO:0045900">
    <property type="term" value="P:negative regulation of translational elongation"/>
    <property type="evidence" value="ECO:0007669"/>
    <property type="project" value="TreeGrafter"/>
</dbReference>
<dbReference type="Pfam" id="PF16321">
    <property type="entry name" value="Ribosom_S30AE_C"/>
    <property type="match status" value="1"/>
</dbReference>
<evidence type="ECO:0000256" key="1">
    <source>
        <dbReference type="ARBA" id="ARBA00022845"/>
    </source>
</evidence>
<comment type="function">
    <text evidence="4">Required for dimerization of active 70S ribosomes into 100S ribosomes in stationary phase; 100S ribosomes are translationally inactive and sometimes present during exponential growth.</text>
</comment>
<keyword evidence="4" id="KW-0963">Cytoplasm</keyword>
<dbReference type="InterPro" id="IPR038416">
    <property type="entry name" value="Ribosom_S30AE_C_sf"/>
</dbReference>
<dbReference type="InterPro" id="IPR036567">
    <property type="entry name" value="RHF-like"/>
</dbReference>
<keyword evidence="7" id="KW-1185">Reference proteome</keyword>
<dbReference type="OrthoDB" id="9794975at2"/>
<dbReference type="Gene3D" id="3.30.160.100">
    <property type="entry name" value="Ribosome hibernation promotion factor-like"/>
    <property type="match status" value="1"/>
</dbReference>
<organism evidence="6 7">
    <name type="scientific">Candidatus Nucleicultrix amoebiphila FS5</name>
    <dbReference type="NCBI Taxonomy" id="1414854"/>
    <lineage>
        <taxon>Bacteria</taxon>
        <taxon>Pseudomonadati</taxon>
        <taxon>Pseudomonadota</taxon>
        <taxon>Alphaproteobacteria</taxon>
        <taxon>Holosporales</taxon>
        <taxon>Candidatus Nucleicultricaceae</taxon>
        <taxon>Candidatus Nucleicultrix</taxon>
    </lineage>
</organism>
<dbReference type="InterPro" id="IPR050574">
    <property type="entry name" value="HPF/YfiA_ribosome-assoc"/>
</dbReference>
<dbReference type="NCBIfam" id="TIGR00741">
    <property type="entry name" value="yfiA"/>
    <property type="match status" value="1"/>
</dbReference>